<keyword evidence="4" id="KW-1185">Reference proteome</keyword>
<evidence type="ECO:0000256" key="1">
    <source>
        <dbReference type="SAM" id="MobiDB-lite"/>
    </source>
</evidence>
<keyword evidence="2" id="KW-0732">Signal</keyword>
<dbReference type="RefSeq" id="WP_258788188.1">
    <property type="nucleotide sequence ID" value="NZ_JANUGQ010000011.1"/>
</dbReference>
<reference evidence="3" key="1">
    <citation type="submission" date="2022-08" db="EMBL/GenBank/DDBJ databases">
        <authorList>
            <person name="Somphong A."/>
            <person name="Phongsopitanun W."/>
        </authorList>
    </citation>
    <scope>NUCLEOTIDE SEQUENCE</scope>
    <source>
        <strain evidence="3">LP05-1</strain>
    </source>
</reference>
<protein>
    <recommendedName>
        <fullName evidence="5">DUF4232 domain-containing protein</fullName>
    </recommendedName>
</protein>
<gene>
    <name evidence="3" type="ORF">NX801_14915</name>
</gene>
<accession>A0ABT2CHN8</accession>
<name>A0ABT2CHN8_9ACTN</name>
<sequence length="234" mass="22959">MYARLTSRSGPLSLALAVALSLTVTACSGGHHRSTHGGKGGGHRTSAGGGGSTVEKTTEDSGGDSATGGAGYGTGTDRTPTSSEATSGPGGGGRARRACGTGDLSFTVQEKPQAGGYYLITARARPGIICSLESTPAAVAFGSSPGSRAEAAPDTATGTVRLSGSTTAHAGVNPFVGTPEDDEETGGVQYENIIVSVGDGHPGSVSLKLPGAAGVKDPIASRWHADPADAVPVL</sequence>
<dbReference type="EMBL" id="JANUGQ010000011">
    <property type="protein sequence ID" value="MCS0636927.1"/>
    <property type="molecule type" value="Genomic_DNA"/>
</dbReference>
<feature type="region of interest" description="Disordered" evidence="1">
    <location>
        <begin position="29"/>
        <end position="98"/>
    </location>
</feature>
<feature type="compositionally biased region" description="Gly residues" evidence="1">
    <location>
        <begin position="65"/>
        <end position="74"/>
    </location>
</feature>
<evidence type="ECO:0000313" key="4">
    <source>
        <dbReference type="Proteomes" id="UP001431313"/>
    </source>
</evidence>
<feature type="compositionally biased region" description="Low complexity" evidence="1">
    <location>
        <begin position="75"/>
        <end position="87"/>
    </location>
</feature>
<evidence type="ECO:0000256" key="2">
    <source>
        <dbReference type="SAM" id="SignalP"/>
    </source>
</evidence>
<feature type="chain" id="PRO_5047490289" description="DUF4232 domain-containing protein" evidence="2">
    <location>
        <begin position="27"/>
        <end position="234"/>
    </location>
</feature>
<evidence type="ECO:0000313" key="3">
    <source>
        <dbReference type="EMBL" id="MCS0636927.1"/>
    </source>
</evidence>
<evidence type="ECO:0008006" key="5">
    <source>
        <dbReference type="Google" id="ProtNLM"/>
    </source>
</evidence>
<feature type="signal peptide" evidence="2">
    <location>
        <begin position="1"/>
        <end position="26"/>
    </location>
</feature>
<comment type="caution">
    <text evidence="3">The sequence shown here is derived from an EMBL/GenBank/DDBJ whole genome shotgun (WGS) entry which is preliminary data.</text>
</comment>
<organism evidence="3 4">
    <name type="scientific">Streptomyces pyxinae</name>
    <dbReference type="NCBI Taxonomy" id="2970734"/>
    <lineage>
        <taxon>Bacteria</taxon>
        <taxon>Bacillati</taxon>
        <taxon>Actinomycetota</taxon>
        <taxon>Actinomycetes</taxon>
        <taxon>Kitasatosporales</taxon>
        <taxon>Streptomycetaceae</taxon>
        <taxon>Streptomyces</taxon>
    </lineage>
</organism>
<dbReference type="Proteomes" id="UP001431313">
    <property type="component" value="Unassembled WGS sequence"/>
</dbReference>
<proteinExistence type="predicted"/>
<dbReference type="PROSITE" id="PS51257">
    <property type="entry name" value="PROKAR_LIPOPROTEIN"/>
    <property type="match status" value="1"/>
</dbReference>